<protein>
    <submittedName>
        <fullName evidence="3">Carcinin</fullName>
    </submittedName>
</protein>
<dbReference type="EMBL" id="MT757671">
    <property type="protein sequence ID" value="QNF22597.1"/>
    <property type="molecule type" value="mRNA"/>
</dbReference>
<dbReference type="AlphaFoldDB" id="A0A7G7FE30"/>
<dbReference type="InterPro" id="IPR008197">
    <property type="entry name" value="WAP_dom"/>
</dbReference>
<evidence type="ECO:0000256" key="1">
    <source>
        <dbReference type="SAM" id="SignalP"/>
    </source>
</evidence>
<dbReference type="PROSITE" id="PS51257">
    <property type="entry name" value="PROKAR_LIPOPROTEIN"/>
    <property type="match status" value="1"/>
</dbReference>
<dbReference type="GO" id="GO:0005576">
    <property type="term" value="C:extracellular region"/>
    <property type="evidence" value="ECO:0007669"/>
    <property type="project" value="InterPro"/>
</dbReference>
<evidence type="ECO:0000313" key="3">
    <source>
        <dbReference type="EMBL" id="QNF22597.1"/>
    </source>
</evidence>
<evidence type="ECO:0000259" key="2">
    <source>
        <dbReference type="Pfam" id="PF00095"/>
    </source>
</evidence>
<organism evidence="3">
    <name type="scientific">Macrobrachium nipponense</name>
    <name type="common">Oriental river shrimp</name>
    <name type="synonym">Palaemon nipponensis</name>
    <dbReference type="NCBI Taxonomy" id="159736"/>
    <lineage>
        <taxon>Eukaryota</taxon>
        <taxon>Metazoa</taxon>
        <taxon>Ecdysozoa</taxon>
        <taxon>Arthropoda</taxon>
        <taxon>Crustacea</taxon>
        <taxon>Multicrustacea</taxon>
        <taxon>Malacostraca</taxon>
        <taxon>Eumalacostraca</taxon>
        <taxon>Eucarida</taxon>
        <taxon>Decapoda</taxon>
        <taxon>Pleocyemata</taxon>
        <taxon>Caridea</taxon>
        <taxon>Palaemonoidea</taxon>
        <taxon>Palaemonidae</taxon>
        <taxon>Macrobrachium</taxon>
    </lineage>
</organism>
<dbReference type="GO" id="GO:0030414">
    <property type="term" value="F:peptidase inhibitor activity"/>
    <property type="evidence" value="ECO:0007669"/>
    <property type="project" value="InterPro"/>
</dbReference>
<feature type="signal peptide" evidence="1">
    <location>
        <begin position="1"/>
        <end position="18"/>
    </location>
</feature>
<proteinExistence type="evidence at transcript level"/>
<accession>A0A7G7FE30</accession>
<keyword evidence="1" id="KW-0732">Signal</keyword>
<feature type="chain" id="PRO_5028891278" evidence="1">
    <location>
        <begin position="19"/>
        <end position="228"/>
    </location>
</feature>
<sequence>MQGVKFLVLLVAVSSASACKYFCRKPGTFEYECCDNGNPYYTPDEPVTDDVEEKETVVTEAAPAPAPAKEQAVVAETCTYWCLVPNSSDYVCCDDGNSFIDEAATEVVPESEKKFVTFPPSNCYYYCAYDGKVYCCGDVSQPIPESHANHDGQCPTEEEQTCKSTGVYLISKKYNAKTSGAIRLASGPAKEQLTCASDGYCQEDEKCCPSHCARKHICLKALPEDDLE</sequence>
<reference evidence="3" key="1">
    <citation type="journal article" date="2020" name="Fish Shellfish">
        <title>Identification of two carcinin isoforms (MnCarc1 and MnCarc2) and their function in the antimicrobial immunity of Macrobrachium nipponense.</title>
        <authorList>
            <person name="Dai X."/>
            <person name="Wang K."/>
            <person name="Zhang R."/>
            <person name="Zhang C."/>
            <person name="Cao X."/>
            <person name="Huang X."/>
            <person name="Zhang Y."/>
            <person name="Ren Q."/>
        </authorList>
    </citation>
    <scope>NUCLEOTIDE SEQUENCE</scope>
</reference>
<dbReference type="Pfam" id="PF00095">
    <property type="entry name" value="WAP"/>
    <property type="match status" value="1"/>
</dbReference>
<name>A0A7G7FE30_MACNP</name>
<feature type="domain" description="WAP" evidence="2">
    <location>
        <begin position="194"/>
        <end position="219"/>
    </location>
</feature>